<keyword evidence="6" id="KW-1185">Reference proteome</keyword>
<comment type="caution">
    <text evidence="5">The sequence shown here is derived from an EMBL/GenBank/DDBJ whole genome shotgun (WGS) entry which is preliminary data.</text>
</comment>
<dbReference type="PANTHER" id="PTHR45892:SF3">
    <property type="entry name" value="PUTATIVE-RELATED"/>
    <property type="match status" value="1"/>
</dbReference>
<sequence>MMSNIATHRPLLSLFHFLLVVVLLVIVLPAAAAAHEEETCEPGDTPVGRFQQYLRFNTAHPNPNYRGPVSFLASIAASLSLQIQTLELAPGKPTLLLSWQGSDPSLPSLLFNSHLDSVPVEPSKWSHPPFSATRSPDGRIFARGAQDDKCIGIQYLEAIRNLKENHPHFSPLRSLHLSFVPDEEVGGFDGMAKFVESPEFKALNVGFLLDEGQASVGEEFRVFYADRAPWELVIKAAGDPGHASRMYDNSAMENLMKSVEVISRFRESQFDVVKAGKASNSEVISVNPVYVKAGIPSPPNGFVMNMQPSEAEAGFDLRMPPTTDPELMMQKIAQEWAPAARNMTFKVIQKMLFHYSCITMISFLCSHYYWLEMPMFIHCSLCVIIKKGPLRDFMGRPLITATNDSNPWWSIFKQAIEAAGGKLSKPEMLASTSDARFLRRLGIPALGFSPMTNTPILLHEHDECLKDTVFLRGIEVYEHIIRALTSFEEVESV</sequence>
<reference evidence="5" key="1">
    <citation type="submission" date="2022-02" db="EMBL/GenBank/DDBJ databases">
        <authorList>
            <person name="Henning P.M."/>
            <person name="McCubbin A.G."/>
            <person name="Shore J.S."/>
        </authorList>
    </citation>
    <scope>NUCLEOTIDE SEQUENCE</scope>
    <source>
        <strain evidence="5">F60SS</strain>
        <tissue evidence="5">Leaves</tissue>
    </source>
</reference>
<dbReference type="GO" id="GO:0004046">
    <property type="term" value="F:aminoacylase activity"/>
    <property type="evidence" value="ECO:0007669"/>
    <property type="project" value="InterPro"/>
</dbReference>
<dbReference type="SUPFAM" id="SSF53187">
    <property type="entry name" value="Zn-dependent exopeptidases"/>
    <property type="match status" value="1"/>
</dbReference>
<keyword evidence="2" id="KW-0862">Zinc</keyword>
<feature type="binding site" evidence="2">
    <location>
        <position position="459"/>
    </location>
    <ligand>
        <name>Zn(2+)</name>
        <dbReference type="ChEBI" id="CHEBI:29105"/>
        <label>2</label>
    </ligand>
</feature>
<dbReference type="Gene3D" id="3.40.630.10">
    <property type="entry name" value="Zn peptidases"/>
    <property type="match status" value="1"/>
</dbReference>
<name>A0A9Q0FLU4_9ROSI</name>
<evidence type="ECO:0000256" key="2">
    <source>
        <dbReference type="PIRSR" id="PIRSR036696-2"/>
    </source>
</evidence>
<accession>A0A9Q0FLU4</accession>
<dbReference type="Gene3D" id="3.30.70.360">
    <property type="match status" value="1"/>
</dbReference>
<feature type="active site" description="Proton acceptor" evidence="1">
    <location>
        <position position="183"/>
    </location>
</feature>
<evidence type="ECO:0000256" key="1">
    <source>
        <dbReference type="PIRSR" id="PIRSR036696-1"/>
    </source>
</evidence>
<dbReference type="FunFam" id="3.40.630.10:FF:000019">
    <property type="entry name" value="Aminoacylase 1"/>
    <property type="match status" value="1"/>
</dbReference>
<organism evidence="5 6">
    <name type="scientific">Turnera subulata</name>
    <dbReference type="NCBI Taxonomy" id="218843"/>
    <lineage>
        <taxon>Eukaryota</taxon>
        <taxon>Viridiplantae</taxon>
        <taxon>Streptophyta</taxon>
        <taxon>Embryophyta</taxon>
        <taxon>Tracheophyta</taxon>
        <taxon>Spermatophyta</taxon>
        <taxon>Magnoliopsida</taxon>
        <taxon>eudicotyledons</taxon>
        <taxon>Gunneridae</taxon>
        <taxon>Pentapetalae</taxon>
        <taxon>rosids</taxon>
        <taxon>fabids</taxon>
        <taxon>Malpighiales</taxon>
        <taxon>Passifloraceae</taxon>
        <taxon>Turnera</taxon>
    </lineage>
</organism>
<feature type="binding site" evidence="2">
    <location>
        <position position="147"/>
    </location>
    <ligand>
        <name>Zn(2+)</name>
        <dbReference type="ChEBI" id="CHEBI:29105"/>
        <label>2</label>
    </ligand>
</feature>
<dbReference type="GO" id="GO:0046872">
    <property type="term" value="F:metal ion binding"/>
    <property type="evidence" value="ECO:0007669"/>
    <property type="project" value="UniProtKB-KW"/>
</dbReference>
<evidence type="ECO:0000313" key="5">
    <source>
        <dbReference type="EMBL" id="KAJ4832807.1"/>
    </source>
</evidence>
<dbReference type="InterPro" id="IPR036264">
    <property type="entry name" value="Bact_exopeptidase_dim_dom"/>
</dbReference>
<feature type="binding site" evidence="2">
    <location>
        <position position="184"/>
    </location>
    <ligand>
        <name>Zn(2+)</name>
        <dbReference type="ChEBI" id="CHEBI:29105"/>
        <label>2</label>
    </ligand>
</feature>
<feature type="domain" description="Peptidase M20 dimerisation" evidence="4">
    <location>
        <begin position="232"/>
        <end position="339"/>
    </location>
</feature>
<dbReference type="FunFam" id="1.10.150.900:FF:000001">
    <property type="entry name" value="Aminoacylase-1, putative"/>
    <property type="match status" value="1"/>
</dbReference>
<feature type="signal peptide" evidence="3">
    <location>
        <begin position="1"/>
        <end position="33"/>
    </location>
</feature>
<keyword evidence="3" id="KW-0732">Signal</keyword>
<evidence type="ECO:0000259" key="4">
    <source>
        <dbReference type="Pfam" id="PF07687"/>
    </source>
</evidence>
<feature type="chain" id="PRO_5040413248" description="Peptidase M20 dimerisation domain-containing protein" evidence="3">
    <location>
        <begin position="34"/>
        <end position="493"/>
    </location>
</feature>
<comment type="cofactor">
    <cofactor evidence="2">
        <name>Zn(2+)</name>
        <dbReference type="ChEBI" id="CHEBI:29105"/>
    </cofactor>
    <text evidence="2">Binds 2 Zn(2+) ions per subunit.</text>
</comment>
<dbReference type="Pfam" id="PF07687">
    <property type="entry name" value="M20_dimer"/>
    <property type="match status" value="1"/>
</dbReference>
<dbReference type="PANTHER" id="PTHR45892">
    <property type="entry name" value="AMINOACYLASE-1"/>
    <property type="match status" value="1"/>
</dbReference>
<reference evidence="5" key="2">
    <citation type="journal article" date="2023" name="Plants (Basel)">
        <title>Annotation of the Turnera subulata (Passifloraceae) Draft Genome Reveals the S-Locus Evolved after the Divergence of Turneroideae from Passifloroideae in a Stepwise Manner.</title>
        <authorList>
            <person name="Henning P.M."/>
            <person name="Roalson E.H."/>
            <person name="Mir W."/>
            <person name="McCubbin A.G."/>
            <person name="Shore J.S."/>
        </authorList>
    </citation>
    <scope>NUCLEOTIDE SEQUENCE</scope>
    <source>
        <strain evidence="5">F60SS</strain>
    </source>
</reference>
<dbReference type="Gene3D" id="1.10.150.900">
    <property type="match status" value="1"/>
</dbReference>
<dbReference type="SUPFAM" id="SSF55031">
    <property type="entry name" value="Bacterial exopeptidase dimerisation domain"/>
    <property type="match status" value="1"/>
</dbReference>
<gene>
    <name evidence="5" type="ORF">Tsubulata_036602</name>
</gene>
<feature type="active site" evidence="1">
    <location>
        <position position="116"/>
    </location>
</feature>
<dbReference type="GO" id="GO:0006520">
    <property type="term" value="P:amino acid metabolic process"/>
    <property type="evidence" value="ECO:0007669"/>
    <property type="project" value="InterPro"/>
</dbReference>
<protein>
    <recommendedName>
        <fullName evidence="4">Peptidase M20 dimerisation domain-containing protein</fullName>
    </recommendedName>
</protein>
<dbReference type="InterPro" id="IPR052083">
    <property type="entry name" value="Aminoacylase-1_M20A"/>
</dbReference>
<dbReference type="AlphaFoldDB" id="A0A9Q0FLU4"/>
<feature type="binding site" evidence="2">
    <location>
        <position position="147"/>
    </location>
    <ligand>
        <name>Zn(2+)</name>
        <dbReference type="ChEBI" id="CHEBI:29105"/>
        <label>1</label>
    </ligand>
</feature>
<evidence type="ECO:0000313" key="6">
    <source>
        <dbReference type="Proteomes" id="UP001141552"/>
    </source>
</evidence>
<dbReference type="InterPro" id="IPR002933">
    <property type="entry name" value="Peptidase_M20"/>
</dbReference>
<dbReference type="EMBL" id="JAKUCV010005070">
    <property type="protein sequence ID" value="KAJ4832807.1"/>
    <property type="molecule type" value="Genomic_DNA"/>
</dbReference>
<proteinExistence type="predicted"/>
<dbReference type="PIRSF" id="PIRSF036696">
    <property type="entry name" value="ACY-1"/>
    <property type="match status" value="1"/>
</dbReference>
<dbReference type="FunFam" id="3.30.70.360:FF:000009">
    <property type="entry name" value="aminoacylase-1 isoform X1"/>
    <property type="match status" value="1"/>
</dbReference>
<keyword evidence="2" id="KW-0479">Metal-binding</keyword>
<dbReference type="GO" id="GO:0005737">
    <property type="term" value="C:cytoplasm"/>
    <property type="evidence" value="ECO:0007669"/>
    <property type="project" value="InterPro"/>
</dbReference>
<dbReference type="InterPro" id="IPR010159">
    <property type="entry name" value="N-acyl_aa_amidohydrolase"/>
</dbReference>
<feature type="binding site" evidence="2">
    <location>
        <position position="211"/>
    </location>
    <ligand>
        <name>Zn(2+)</name>
        <dbReference type="ChEBI" id="CHEBI:29105"/>
        <label>1</label>
    </ligand>
</feature>
<dbReference type="NCBIfam" id="TIGR01880">
    <property type="entry name" value="Ac-peptdase-euk"/>
    <property type="match status" value="1"/>
</dbReference>
<dbReference type="InterPro" id="IPR011650">
    <property type="entry name" value="Peptidase_M20_dimer"/>
</dbReference>
<dbReference type="Pfam" id="PF01546">
    <property type="entry name" value="Peptidase_M20"/>
    <property type="match status" value="1"/>
</dbReference>
<dbReference type="OrthoDB" id="3064516at2759"/>
<dbReference type="Proteomes" id="UP001141552">
    <property type="component" value="Unassembled WGS sequence"/>
</dbReference>
<feature type="binding site" evidence="2">
    <location>
        <position position="114"/>
    </location>
    <ligand>
        <name>Zn(2+)</name>
        <dbReference type="ChEBI" id="CHEBI:29105"/>
        <label>1</label>
    </ligand>
</feature>
<evidence type="ECO:0000256" key="3">
    <source>
        <dbReference type="SAM" id="SignalP"/>
    </source>
</evidence>